<gene>
    <name evidence="1" type="ORF">OD750_009380</name>
</gene>
<protein>
    <submittedName>
        <fullName evidence="1">Uncharacterized protein</fullName>
    </submittedName>
</protein>
<evidence type="ECO:0000313" key="1">
    <source>
        <dbReference type="EMBL" id="MDC8012757.1"/>
    </source>
</evidence>
<dbReference type="EMBL" id="JAOVZO020000014">
    <property type="protein sequence ID" value="MDC8012757.1"/>
    <property type="molecule type" value="Genomic_DNA"/>
</dbReference>
<dbReference type="RefSeq" id="WP_263544910.1">
    <property type="nucleotide sequence ID" value="NZ_JAOVZO020000014.1"/>
</dbReference>
<reference evidence="1" key="1">
    <citation type="submission" date="2023-02" db="EMBL/GenBank/DDBJ databases">
        <title>Tahibacter soli sp. nov. isolated from soil.</title>
        <authorList>
            <person name="Baek J.H."/>
            <person name="Lee J.K."/>
            <person name="Choi D.G."/>
            <person name="Jeon C.O."/>
        </authorList>
    </citation>
    <scope>NUCLEOTIDE SEQUENCE</scope>
    <source>
        <strain evidence="1">BL</strain>
    </source>
</reference>
<name>A0A9X3YIB1_9GAMM</name>
<dbReference type="AlphaFoldDB" id="A0A9X3YIB1"/>
<accession>A0A9X3YIB1</accession>
<dbReference type="Proteomes" id="UP001139971">
    <property type="component" value="Unassembled WGS sequence"/>
</dbReference>
<proteinExistence type="predicted"/>
<organism evidence="1 2">
    <name type="scientific">Tahibacter soli</name>
    <dbReference type="NCBI Taxonomy" id="2983605"/>
    <lineage>
        <taxon>Bacteria</taxon>
        <taxon>Pseudomonadati</taxon>
        <taxon>Pseudomonadota</taxon>
        <taxon>Gammaproteobacteria</taxon>
        <taxon>Lysobacterales</taxon>
        <taxon>Rhodanobacteraceae</taxon>
        <taxon>Tahibacter</taxon>
    </lineage>
</organism>
<evidence type="ECO:0000313" key="2">
    <source>
        <dbReference type="Proteomes" id="UP001139971"/>
    </source>
</evidence>
<sequence>MYLLAGPDAGPFTLLHLPTGEIRLYATARAAAAFLRARGIARLVGDPAFAELVRPTVNRSLDIAQWRLTNVYGERLSSADLPAAPLPPRRRDGGFGAGWRLHWRAARLFRVVREAASRDDLEAPPRASRRAHLLPTVWDDLTRHTERCWKRQRRTQWKLRRAD</sequence>
<comment type="caution">
    <text evidence="1">The sequence shown here is derived from an EMBL/GenBank/DDBJ whole genome shotgun (WGS) entry which is preliminary data.</text>
</comment>
<keyword evidence="2" id="KW-1185">Reference proteome</keyword>